<gene>
    <name evidence="3" type="ORF">NS226_03965</name>
</gene>
<feature type="domain" description="GFO/IDH/MocA-like oxidoreductase" evidence="2">
    <location>
        <begin position="132"/>
        <end position="254"/>
    </location>
</feature>
<dbReference type="EMBL" id="LDPZ01000006">
    <property type="protein sequence ID" value="KTQ97799.1"/>
    <property type="molecule type" value="Genomic_DNA"/>
</dbReference>
<dbReference type="STRING" id="401562.NS365_05785"/>
<dbReference type="AlphaFoldDB" id="A0A175RBR4"/>
<dbReference type="eggNOG" id="COG0673">
    <property type="taxonomic scope" value="Bacteria"/>
</dbReference>
<dbReference type="GO" id="GO:0000166">
    <property type="term" value="F:nucleotide binding"/>
    <property type="evidence" value="ECO:0007669"/>
    <property type="project" value="InterPro"/>
</dbReference>
<evidence type="ECO:0000313" key="4">
    <source>
        <dbReference type="Proteomes" id="UP000078272"/>
    </source>
</evidence>
<protein>
    <submittedName>
        <fullName evidence="3">Oxidoreductase</fullName>
    </submittedName>
</protein>
<evidence type="ECO:0000259" key="2">
    <source>
        <dbReference type="Pfam" id="PF22725"/>
    </source>
</evidence>
<comment type="caution">
    <text evidence="3">The sequence shown here is derived from an EMBL/GenBank/DDBJ whole genome shotgun (WGS) entry which is preliminary data.</text>
</comment>
<dbReference type="Gene3D" id="3.40.50.720">
    <property type="entry name" value="NAD(P)-binding Rossmann-like Domain"/>
    <property type="match status" value="1"/>
</dbReference>
<organism evidence="3 4">
    <name type="scientific">Aureimonas ureilytica</name>
    <dbReference type="NCBI Taxonomy" id="401562"/>
    <lineage>
        <taxon>Bacteria</taxon>
        <taxon>Pseudomonadati</taxon>
        <taxon>Pseudomonadota</taxon>
        <taxon>Alphaproteobacteria</taxon>
        <taxon>Hyphomicrobiales</taxon>
        <taxon>Aurantimonadaceae</taxon>
        <taxon>Aureimonas</taxon>
    </lineage>
</organism>
<dbReference type="InterPro" id="IPR000683">
    <property type="entry name" value="Gfo/Idh/MocA-like_OxRdtase_N"/>
</dbReference>
<dbReference type="Gene3D" id="3.30.360.10">
    <property type="entry name" value="Dihydrodipicolinate Reductase, domain 2"/>
    <property type="match status" value="1"/>
</dbReference>
<dbReference type="SUPFAM" id="SSF55347">
    <property type="entry name" value="Glyceraldehyde-3-phosphate dehydrogenase-like, C-terminal domain"/>
    <property type="match status" value="1"/>
</dbReference>
<proteinExistence type="predicted"/>
<reference evidence="3 4" key="1">
    <citation type="journal article" date="2016" name="Front. Microbiol.">
        <title>Genomic Resource of Rice Seed Associated Bacteria.</title>
        <authorList>
            <person name="Midha S."/>
            <person name="Bansal K."/>
            <person name="Sharma S."/>
            <person name="Kumar N."/>
            <person name="Patil P.P."/>
            <person name="Chaudhry V."/>
            <person name="Patil P.B."/>
        </authorList>
    </citation>
    <scope>NUCLEOTIDE SEQUENCE [LARGE SCALE GENOMIC DNA]</scope>
    <source>
        <strain evidence="3 4">NS226</strain>
    </source>
</reference>
<sequence length="342" mass="37769">MTELRGALIGCGFFAVNQMNAWGEIDGVQMVAICDRDEARLDAMGERFGITARYRDAAEMLRAETPDFVDIATTAPSHRALVELAASLSIPVICQKPFAPSMEDARAMVSACERAGVPLMIHENFRWQSPILRVREALNASTIGTPFFGRVSFRSAYDVYSGQPYLAEGERFIIEDLGIHALDIARFLFGDVSAITTRTTRVNPRIRGEDVATMLLDHESGMHSVVDCSYATKLEEERFPQTLVEIDGSDGSIRLDAGYRLTVTDAQGTRHEDVSPPLLAWAERPWHNIQESVLLIQKHWAESLRAGREPDTSGRDNLKTLALVEAAYLGAASRQTVDPASL</sequence>
<dbReference type="Proteomes" id="UP000078272">
    <property type="component" value="Unassembled WGS sequence"/>
</dbReference>
<dbReference type="Pfam" id="PF01408">
    <property type="entry name" value="GFO_IDH_MocA"/>
    <property type="match status" value="1"/>
</dbReference>
<dbReference type="RefSeq" id="WP_058633869.1">
    <property type="nucleotide sequence ID" value="NZ_LDPZ01000006.1"/>
</dbReference>
<dbReference type="PANTHER" id="PTHR43708:SF8">
    <property type="entry name" value="OXIDOREDUCTASE"/>
    <property type="match status" value="1"/>
</dbReference>
<dbReference type="SUPFAM" id="SSF51735">
    <property type="entry name" value="NAD(P)-binding Rossmann-fold domains"/>
    <property type="match status" value="1"/>
</dbReference>
<dbReference type="OrthoDB" id="9792935at2"/>
<accession>A0A175RBR4</accession>
<evidence type="ECO:0000313" key="3">
    <source>
        <dbReference type="EMBL" id="KTQ97799.1"/>
    </source>
</evidence>
<dbReference type="PANTHER" id="PTHR43708">
    <property type="entry name" value="CONSERVED EXPRESSED OXIDOREDUCTASE (EUROFUNG)"/>
    <property type="match status" value="1"/>
</dbReference>
<feature type="domain" description="Gfo/Idh/MocA-like oxidoreductase N-terminal" evidence="1">
    <location>
        <begin position="5"/>
        <end position="121"/>
    </location>
</feature>
<dbReference type="InterPro" id="IPR036291">
    <property type="entry name" value="NAD(P)-bd_dom_sf"/>
</dbReference>
<name>A0A175RBR4_9HYPH</name>
<evidence type="ECO:0000259" key="1">
    <source>
        <dbReference type="Pfam" id="PF01408"/>
    </source>
</evidence>
<dbReference type="InterPro" id="IPR055170">
    <property type="entry name" value="GFO_IDH_MocA-like_dom"/>
</dbReference>
<dbReference type="InterPro" id="IPR051317">
    <property type="entry name" value="Gfo/Idh/MocA_oxidoreduct"/>
</dbReference>
<dbReference type="Pfam" id="PF22725">
    <property type="entry name" value="GFO_IDH_MocA_C3"/>
    <property type="match status" value="1"/>
</dbReference>
<dbReference type="PATRIC" id="fig|401562.3.peg.4318"/>